<protein>
    <recommendedName>
        <fullName evidence="10">Solute carrier family 43 member 3</fullName>
    </recommendedName>
</protein>
<evidence type="ECO:0000256" key="5">
    <source>
        <dbReference type="ARBA" id="ARBA00022989"/>
    </source>
</evidence>
<keyword evidence="9" id="KW-1185">Reference proteome</keyword>
<dbReference type="AlphaFoldDB" id="A0A7M7HM60"/>
<evidence type="ECO:0008006" key="10">
    <source>
        <dbReference type="Google" id="ProtNLM"/>
    </source>
</evidence>
<dbReference type="EnsemblMetazoa" id="XM_011672518">
    <property type="protein sequence ID" value="XP_011670820"/>
    <property type="gene ID" value="LOC578996"/>
</dbReference>
<feature type="transmembrane region" description="Helical" evidence="7">
    <location>
        <begin position="114"/>
        <end position="133"/>
    </location>
</feature>
<feature type="transmembrane region" description="Helical" evidence="7">
    <location>
        <begin position="375"/>
        <end position="394"/>
    </location>
</feature>
<feature type="transmembrane region" description="Helical" evidence="7">
    <location>
        <begin position="172"/>
        <end position="191"/>
    </location>
</feature>
<keyword evidence="3" id="KW-0813">Transport</keyword>
<keyword evidence="5 7" id="KW-1133">Transmembrane helix</keyword>
<feature type="transmembrane region" description="Helical" evidence="7">
    <location>
        <begin position="448"/>
        <end position="471"/>
    </location>
</feature>
<feature type="transmembrane region" description="Helical" evidence="7">
    <location>
        <begin position="422"/>
        <end position="442"/>
    </location>
</feature>
<reference evidence="9" key="1">
    <citation type="submission" date="2015-02" db="EMBL/GenBank/DDBJ databases">
        <title>Genome sequencing for Strongylocentrotus purpuratus.</title>
        <authorList>
            <person name="Murali S."/>
            <person name="Liu Y."/>
            <person name="Vee V."/>
            <person name="English A."/>
            <person name="Wang M."/>
            <person name="Skinner E."/>
            <person name="Han Y."/>
            <person name="Muzny D.M."/>
            <person name="Worley K.C."/>
            <person name="Gibbs R.A."/>
        </authorList>
    </citation>
    <scope>NUCLEOTIDE SEQUENCE</scope>
</reference>
<evidence type="ECO:0000256" key="4">
    <source>
        <dbReference type="ARBA" id="ARBA00022692"/>
    </source>
</evidence>
<proteinExistence type="inferred from homology"/>
<name>A0A7M7HM60_STRPU</name>
<comment type="similarity">
    <text evidence="2">Belongs to the SLC43A transporter (TC 2.A.1.44) family.</text>
</comment>
<feature type="transmembrane region" description="Helical" evidence="7">
    <location>
        <begin position="87"/>
        <end position="107"/>
    </location>
</feature>
<dbReference type="InParanoid" id="A0A7M7HM60"/>
<dbReference type="InterPro" id="IPR036259">
    <property type="entry name" value="MFS_trans_sf"/>
</dbReference>
<evidence type="ECO:0000313" key="9">
    <source>
        <dbReference type="Proteomes" id="UP000007110"/>
    </source>
</evidence>
<feature type="transmembrane region" description="Helical" evidence="7">
    <location>
        <begin position="139"/>
        <end position="160"/>
    </location>
</feature>
<accession>A0A7M7HM60</accession>
<dbReference type="OrthoDB" id="330047at2759"/>
<keyword evidence="4 7" id="KW-0812">Transmembrane</keyword>
<feature type="transmembrane region" description="Helical" evidence="7">
    <location>
        <begin position="203"/>
        <end position="223"/>
    </location>
</feature>
<reference evidence="8" key="2">
    <citation type="submission" date="2021-01" db="UniProtKB">
        <authorList>
            <consortium name="EnsemblMetazoa"/>
        </authorList>
    </citation>
    <scope>IDENTIFICATION</scope>
</reference>
<evidence type="ECO:0000256" key="3">
    <source>
        <dbReference type="ARBA" id="ARBA00022448"/>
    </source>
</evidence>
<dbReference type="PANTHER" id="PTHR20772">
    <property type="entry name" value="PROTEIN FMP42"/>
    <property type="match status" value="1"/>
</dbReference>
<dbReference type="KEGG" id="spu:578996"/>
<evidence type="ECO:0000256" key="2">
    <source>
        <dbReference type="ARBA" id="ARBA00006595"/>
    </source>
</evidence>
<dbReference type="InterPro" id="IPR052599">
    <property type="entry name" value="SLC43A_AATransporter"/>
</dbReference>
<dbReference type="SUPFAM" id="SSF103473">
    <property type="entry name" value="MFS general substrate transporter"/>
    <property type="match status" value="1"/>
</dbReference>
<dbReference type="Pfam" id="PF07690">
    <property type="entry name" value="MFS_1"/>
    <property type="match status" value="1"/>
</dbReference>
<dbReference type="GeneID" id="578996"/>
<dbReference type="Proteomes" id="UP000007110">
    <property type="component" value="Unassembled WGS sequence"/>
</dbReference>
<dbReference type="InterPro" id="IPR011701">
    <property type="entry name" value="MFS"/>
</dbReference>
<dbReference type="OMA" id="FDAYENA"/>
<evidence type="ECO:0000256" key="1">
    <source>
        <dbReference type="ARBA" id="ARBA00004141"/>
    </source>
</evidence>
<keyword evidence="6 7" id="KW-0472">Membrane</keyword>
<feature type="transmembrane region" description="Helical" evidence="7">
    <location>
        <begin position="321"/>
        <end position="342"/>
    </location>
</feature>
<dbReference type="PANTHER" id="PTHR20772:SF2">
    <property type="entry name" value="PROTEIN FMP42"/>
    <property type="match status" value="1"/>
</dbReference>
<evidence type="ECO:0000256" key="6">
    <source>
        <dbReference type="ARBA" id="ARBA00023136"/>
    </source>
</evidence>
<dbReference type="GO" id="GO:0016020">
    <property type="term" value="C:membrane"/>
    <property type="evidence" value="ECO:0007669"/>
    <property type="project" value="UniProtKB-SubCell"/>
</dbReference>
<evidence type="ECO:0000256" key="7">
    <source>
        <dbReference type="SAM" id="Phobius"/>
    </source>
</evidence>
<organism evidence="8 9">
    <name type="scientific">Strongylocentrotus purpuratus</name>
    <name type="common">Purple sea urchin</name>
    <dbReference type="NCBI Taxonomy" id="7668"/>
    <lineage>
        <taxon>Eukaryota</taxon>
        <taxon>Metazoa</taxon>
        <taxon>Echinodermata</taxon>
        <taxon>Eleutherozoa</taxon>
        <taxon>Echinozoa</taxon>
        <taxon>Echinoidea</taxon>
        <taxon>Euechinoidea</taxon>
        <taxon>Echinacea</taxon>
        <taxon>Camarodonta</taxon>
        <taxon>Echinidea</taxon>
        <taxon>Strongylocentrotidae</taxon>
        <taxon>Strongylocentrotus</taxon>
    </lineage>
</organism>
<sequence length="472" mass="52060">MKAVIAFERLVALVFACLENLIHGAVIFGWPSLVFVYLQLGYFHDLCSDSSENATSPVILTTTTTAHNLTMVEGLESCPEQESRLQLVFSIAVALQATCMFPVGFLFDRFGTRFSRLVMSILLLVGYVLMALSSPTYPILVFPGTICFTIGGVIMLFSSMQIGNLFGGKKSTVITIINSMYGAAVIMLVIAKRVHDSGFSINMFFFIMAASVIPLNINTFLLLPTKYIPWPLPEGYKLVNFCTPRTPSGAKEEQESASYNRGYVGDLDSDMTGVDGHYRQKGVESISRDLDREAVVSRIETSKDISEYGISEVEERKNKEYGSLGACILSTPFFMLLLWQAFLEIDLTFTIGTLTFFLTRLSDGDEDLVSWYTDIFSITRFFVLIVGPLGGLLMDRNKLSTSCSLTKQPQKRGPYADVRDSCLPLAITTFASIGYTICLLIPNLQLQYLSFILILIVGSLLFGVGSAVVAVV</sequence>
<dbReference type="RefSeq" id="XP_011670820.2">
    <property type="nucleotide sequence ID" value="XM_011672518.2"/>
</dbReference>
<evidence type="ECO:0000313" key="8">
    <source>
        <dbReference type="EnsemblMetazoa" id="XP_011670820"/>
    </source>
</evidence>
<dbReference type="GO" id="GO:0022857">
    <property type="term" value="F:transmembrane transporter activity"/>
    <property type="evidence" value="ECO:0007669"/>
    <property type="project" value="InterPro"/>
</dbReference>
<dbReference type="Gene3D" id="1.20.1250.20">
    <property type="entry name" value="MFS general substrate transporter like domains"/>
    <property type="match status" value="1"/>
</dbReference>
<comment type="subcellular location">
    <subcellularLocation>
        <location evidence="1">Membrane</location>
        <topology evidence="1">Multi-pass membrane protein</topology>
    </subcellularLocation>
</comment>